<feature type="compositionally biased region" description="Basic and acidic residues" evidence="7">
    <location>
        <begin position="260"/>
        <end position="276"/>
    </location>
</feature>
<dbReference type="InterPro" id="IPR003495">
    <property type="entry name" value="CobW/HypB/UreG_nucleotide-bd"/>
</dbReference>
<dbReference type="SUPFAM" id="SSF90002">
    <property type="entry name" value="Hypothetical protein YjiA, C-terminal domain"/>
    <property type="match status" value="1"/>
</dbReference>
<dbReference type="GO" id="GO:0000166">
    <property type="term" value="F:nucleotide binding"/>
    <property type="evidence" value="ECO:0007669"/>
    <property type="project" value="UniProtKB-KW"/>
</dbReference>
<evidence type="ECO:0000256" key="4">
    <source>
        <dbReference type="ARBA" id="ARBA00034320"/>
    </source>
</evidence>
<organism evidence="9 10">
    <name type="scientific">Collimonas fungivorans (strain Ter331)</name>
    <dbReference type="NCBI Taxonomy" id="1005048"/>
    <lineage>
        <taxon>Bacteria</taxon>
        <taxon>Pseudomonadati</taxon>
        <taxon>Pseudomonadota</taxon>
        <taxon>Betaproteobacteria</taxon>
        <taxon>Burkholderiales</taxon>
        <taxon>Oxalobacteraceae</taxon>
        <taxon>Collimonas</taxon>
    </lineage>
</organism>
<dbReference type="InterPro" id="IPR011629">
    <property type="entry name" value="CobW-like_C"/>
</dbReference>
<dbReference type="Pfam" id="PF02492">
    <property type="entry name" value="cobW"/>
    <property type="match status" value="1"/>
</dbReference>
<dbReference type="InterPro" id="IPR051316">
    <property type="entry name" value="Zinc-reg_GTPase_activator"/>
</dbReference>
<proteinExistence type="inferred from homology"/>
<dbReference type="SUPFAM" id="SSF52540">
    <property type="entry name" value="P-loop containing nucleoside triphosphate hydrolases"/>
    <property type="match status" value="1"/>
</dbReference>
<feature type="region of interest" description="Disordered" evidence="7">
    <location>
        <begin position="260"/>
        <end position="289"/>
    </location>
</feature>
<dbReference type="EMBL" id="CP002745">
    <property type="protein sequence ID" value="AEK63862.1"/>
    <property type="molecule type" value="Genomic_DNA"/>
</dbReference>
<keyword evidence="10" id="KW-1185">Reference proteome</keyword>
<dbReference type="KEGG" id="cfu:CFU_4040"/>
<keyword evidence="3" id="KW-0143">Chaperone</keyword>
<feature type="compositionally biased region" description="Basic residues" evidence="7">
    <location>
        <begin position="277"/>
        <end position="289"/>
    </location>
</feature>
<evidence type="ECO:0000256" key="5">
    <source>
        <dbReference type="ARBA" id="ARBA00045658"/>
    </source>
</evidence>
<comment type="similarity">
    <text evidence="4">Belongs to the SIMIBI class G3E GTPase family. ZNG1 subfamily.</text>
</comment>
<reference evidence="9 10" key="4">
    <citation type="journal article" date="2010" name="Environ. Microbiol.">
        <title>The bacterial genus Collimonas: mycophagy, weathering and other adaptive solutions to life in oligotrophic soil environments.</title>
        <authorList>
            <person name="Leveau J.H."/>
            <person name="Uroz S."/>
            <person name="de Boer W."/>
        </authorList>
    </citation>
    <scope>NUCLEOTIDE SEQUENCE [LARGE SCALE GENOMIC DNA]</scope>
    <source>
        <strain evidence="9 10">Ter331</strain>
    </source>
</reference>
<reference evidence="9 10" key="1">
    <citation type="journal article" date="2004" name="Environ. Microbiol.">
        <title>Phylogeny-function analysis of (meta)genomic libraries: screening for expression of ribosomal RNA genes by large-insert library fluorescent in situ hybridization (LIL-FISH).</title>
        <authorList>
            <person name="Leveau J.H."/>
            <person name="Gerards S."/>
            <person name="de Boer W."/>
            <person name="van Veen J.A."/>
        </authorList>
    </citation>
    <scope>NUCLEOTIDE SEQUENCE [LARGE SCALE GENOMIC DNA]</scope>
    <source>
        <strain evidence="9 10">Ter331</strain>
    </source>
</reference>
<dbReference type="InterPro" id="IPR036627">
    <property type="entry name" value="CobW-likC_sf"/>
</dbReference>
<dbReference type="STRING" id="1005048.CFU_4040"/>
<comment type="function">
    <text evidence="5">Zinc chaperone that directly transfers zinc cofactor to target proteins, thereby activating them. Zinc is transferred from the CXCC motif in the GTPase domain to the zinc binding site in target proteins in a process requiring GTP hydrolysis.</text>
</comment>
<protein>
    <submittedName>
        <fullName evidence="9">GTPases (G3E family)</fullName>
    </submittedName>
</protein>
<dbReference type="InterPro" id="IPR027417">
    <property type="entry name" value="P-loop_NTPase"/>
</dbReference>
<feature type="domain" description="CobW C-terminal" evidence="8">
    <location>
        <begin position="296"/>
        <end position="390"/>
    </location>
</feature>
<dbReference type="PANTHER" id="PTHR13748:SF62">
    <property type="entry name" value="COBW DOMAIN-CONTAINING PROTEIN"/>
    <property type="match status" value="1"/>
</dbReference>
<evidence type="ECO:0000256" key="6">
    <source>
        <dbReference type="ARBA" id="ARBA00049117"/>
    </source>
</evidence>
<sequence length="391" mass="43711">MRRLRALICNSAQLQPRLAHSNSPAHFLIPISFFTFPDRVMALIPTTILTGFLGAGKTTLLNRILQQQHGHKIAVIENEFGQENIDNEILVQDSTEQIVEMNNGCICCTVRGDLIVALTTLARRRAAGELNFDRVIIETTGMANPGPVAQTFFVDDEVAMHFMLDAIVTVVDAKHAMMQLDQQEEAQRQVGFADKLLLSKTDLVTTAEVTALTSRLKRINPRAPIITLDPQHTPIEEILDIRGFNLNAKLEIDPDFLATEEEHGHEHSGDDCDHPSHQHQGHGHHDHHHAHHDDEIAAFVFKSERPFDTARLDEFLGGLVQVYGPRMLRYKGVLLMDGADRKVVFQGVHQIMGSDVGGKWDANETRGSKMVFIGKNLPKDIFIRGLEQCLV</sequence>
<dbReference type="PANTHER" id="PTHR13748">
    <property type="entry name" value="COBW-RELATED"/>
    <property type="match status" value="1"/>
</dbReference>
<reference evidence="9 10" key="5">
    <citation type="journal article" date="2011" name="ISME J.">
        <title>Dual transcriptional profiling of a bacterial/fungal confrontation: Collimonas fungivorans versus Aspergillus niger.</title>
        <authorList>
            <person name="Mela F."/>
            <person name="Fritsche K."/>
            <person name="de Boer W."/>
            <person name="van Veen J.A."/>
            <person name="de Graaff L.H."/>
            <person name="van den Berg M."/>
            <person name="Leveau J.H."/>
        </authorList>
    </citation>
    <scope>NUCLEOTIDE SEQUENCE [LARGE SCALE GENOMIC DNA]</scope>
    <source>
        <strain evidence="9 10">Ter331</strain>
    </source>
</reference>
<dbReference type="Pfam" id="PF07683">
    <property type="entry name" value="CobW_C"/>
    <property type="match status" value="1"/>
</dbReference>
<evidence type="ECO:0000313" key="9">
    <source>
        <dbReference type="EMBL" id="AEK63862.1"/>
    </source>
</evidence>
<dbReference type="GO" id="GO:0005737">
    <property type="term" value="C:cytoplasm"/>
    <property type="evidence" value="ECO:0007669"/>
    <property type="project" value="TreeGrafter"/>
</dbReference>
<accession>G0AE13</accession>
<dbReference type="Gene3D" id="3.40.50.300">
    <property type="entry name" value="P-loop containing nucleotide triphosphate hydrolases"/>
    <property type="match status" value="1"/>
</dbReference>
<name>G0AE13_COLFT</name>
<dbReference type="HOGENOM" id="CLU_017452_0_0_4"/>
<evidence type="ECO:0000313" key="10">
    <source>
        <dbReference type="Proteomes" id="UP000008392"/>
    </source>
</evidence>
<evidence type="ECO:0000256" key="2">
    <source>
        <dbReference type="ARBA" id="ARBA00022801"/>
    </source>
</evidence>
<dbReference type="eggNOG" id="COG0523">
    <property type="taxonomic scope" value="Bacteria"/>
</dbReference>
<dbReference type="GO" id="GO:0016787">
    <property type="term" value="F:hydrolase activity"/>
    <property type="evidence" value="ECO:0007669"/>
    <property type="project" value="UniProtKB-KW"/>
</dbReference>
<comment type="catalytic activity">
    <reaction evidence="6">
        <text>GTP + H2O = GDP + phosphate + H(+)</text>
        <dbReference type="Rhea" id="RHEA:19669"/>
        <dbReference type="ChEBI" id="CHEBI:15377"/>
        <dbReference type="ChEBI" id="CHEBI:15378"/>
        <dbReference type="ChEBI" id="CHEBI:37565"/>
        <dbReference type="ChEBI" id="CHEBI:43474"/>
        <dbReference type="ChEBI" id="CHEBI:58189"/>
    </reaction>
    <physiologicalReaction direction="left-to-right" evidence="6">
        <dbReference type="Rhea" id="RHEA:19670"/>
    </physiologicalReaction>
</comment>
<reference evidence="10" key="6">
    <citation type="submission" date="2011-05" db="EMBL/GenBank/DDBJ databases">
        <title>Complete sequence of Collimonas fungivorans Ter331.</title>
        <authorList>
            <person name="Leveau J.H."/>
        </authorList>
    </citation>
    <scope>NUCLEOTIDE SEQUENCE [LARGE SCALE GENOMIC DNA]</scope>
    <source>
        <strain evidence="10">Ter331</strain>
    </source>
</reference>
<dbReference type="SMART" id="SM00833">
    <property type="entry name" value="CobW_C"/>
    <property type="match status" value="1"/>
</dbReference>
<reference evidence="9 10" key="2">
    <citation type="journal article" date="2006" name="J. Microbiol. Methods">
        <title>Genomic flank-sequencing of plasposon insertion sites for rapid identification of functional genes.</title>
        <authorList>
            <person name="Leveau J.H."/>
            <person name="Gerards S."/>
            <person name="Fritsche K."/>
            <person name="Zondag G."/>
            <person name="van Veen J.A."/>
        </authorList>
    </citation>
    <scope>NUCLEOTIDE SEQUENCE [LARGE SCALE GENOMIC DNA]</scope>
    <source>
        <strain evidence="9 10">Ter331</strain>
    </source>
</reference>
<dbReference type="CDD" id="cd03112">
    <property type="entry name" value="CobW-like"/>
    <property type="match status" value="1"/>
</dbReference>
<reference evidence="9 10" key="3">
    <citation type="journal article" date="2008" name="FEMS Microbiol. Ecol.">
        <title>Identification and characterization of genes underlying chitinolysis in Collimonas fungivorans Ter331.</title>
        <authorList>
            <person name="Fritsche K."/>
            <person name="de Boer W."/>
            <person name="Gerards S."/>
            <person name="van den Berg M."/>
            <person name="van Veen J.A."/>
            <person name="Leveau J.H."/>
        </authorList>
    </citation>
    <scope>NUCLEOTIDE SEQUENCE [LARGE SCALE GENOMIC DNA]</scope>
    <source>
        <strain evidence="9 10">Ter331</strain>
    </source>
</reference>
<gene>
    <name evidence="9" type="ordered locus">CFU_4040</name>
</gene>
<keyword evidence="2" id="KW-0378">Hydrolase</keyword>
<evidence type="ECO:0000256" key="3">
    <source>
        <dbReference type="ARBA" id="ARBA00023186"/>
    </source>
</evidence>
<keyword evidence="1" id="KW-0547">Nucleotide-binding</keyword>
<dbReference type="Proteomes" id="UP000008392">
    <property type="component" value="Chromosome"/>
</dbReference>
<evidence type="ECO:0000259" key="8">
    <source>
        <dbReference type="SMART" id="SM00833"/>
    </source>
</evidence>
<evidence type="ECO:0000256" key="1">
    <source>
        <dbReference type="ARBA" id="ARBA00022741"/>
    </source>
</evidence>
<dbReference type="Gene3D" id="3.30.1220.10">
    <property type="entry name" value="CobW-like, C-terminal domain"/>
    <property type="match status" value="1"/>
</dbReference>
<evidence type="ECO:0000256" key="7">
    <source>
        <dbReference type="SAM" id="MobiDB-lite"/>
    </source>
</evidence>
<dbReference type="AlphaFoldDB" id="G0AE13"/>